<evidence type="ECO:0000256" key="1">
    <source>
        <dbReference type="SAM" id="MobiDB-lite"/>
    </source>
</evidence>
<name>A0A2H6KIA2_9APIC</name>
<dbReference type="AlphaFoldDB" id="A0A2H6KIA2"/>
<proteinExistence type="predicted"/>
<feature type="region of interest" description="Disordered" evidence="1">
    <location>
        <begin position="305"/>
        <end position="333"/>
    </location>
</feature>
<dbReference type="OrthoDB" id="365614at2759"/>
<reference evidence="2 3" key="1">
    <citation type="journal article" date="2017" name="BMC Genomics">
        <title>Whole-genome assembly of Babesia ovata and comparative genomics between closely related pathogens.</title>
        <authorList>
            <person name="Yamagishi J."/>
            <person name="Asada M."/>
            <person name="Hakimi H."/>
            <person name="Tanaka T.Q."/>
            <person name="Sugimoto C."/>
            <person name="Kawazu S."/>
        </authorList>
    </citation>
    <scope>NUCLEOTIDE SEQUENCE [LARGE SCALE GENOMIC DNA]</scope>
    <source>
        <strain evidence="2 3">Miyake</strain>
    </source>
</reference>
<gene>
    <name evidence="2" type="ORF">BOVATA_042130</name>
</gene>
<feature type="compositionally biased region" description="Basic and acidic residues" evidence="1">
    <location>
        <begin position="305"/>
        <end position="316"/>
    </location>
</feature>
<dbReference type="EMBL" id="BDSA01000006">
    <property type="protein sequence ID" value="GBE62720.1"/>
    <property type="molecule type" value="Genomic_DNA"/>
</dbReference>
<comment type="caution">
    <text evidence="2">The sequence shown here is derived from an EMBL/GenBank/DDBJ whole genome shotgun (WGS) entry which is preliminary data.</text>
</comment>
<dbReference type="GeneID" id="39876490"/>
<organism evidence="2 3">
    <name type="scientific">Babesia ovata</name>
    <dbReference type="NCBI Taxonomy" id="189622"/>
    <lineage>
        <taxon>Eukaryota</taxon>
        <taxon>Sar</taxon>
        <taxon>Alveolata</taxon>
        <taxon>Apicomplexa</taxon>
        <taxon>Aconoidasida</taxon>
        <taxon>Piroplasmida</taxon>
        <taxon>Babesiidae</taxon>
        <taxon>Babesia</taxon>
    </lineage>
</organism>
<protein>
    <submittedName>
        <fullName evidence="2">Uncharacterized protein</fullName>
    </submittedName>
</protein>
<dbReference type="RefSeq" id="XP_028868963.1">
    <property type="nucleotide sequence ID" value="XM_029013130.1"/>
</dbReference>
<evidence type="ECO:0000313" key="2">
    <source>
        <dbReference type="EMBL" id="GBE62720.1"/>
    </source>
</evidence>
<sequence>MEKPDANTAARSKADRQRIQMSLERSIEAHRLRMLKARSSKLDARGSLCECINCDATSMKPSMTCRKAGKQKQQRDVNKERVGGFIHDVSPVSSLVNAPPSRRQYSYNVSLRNGNVATPKVNSYASGSKRSSRTEVPRKVPNVVEMSHAKAMDAREDSVVPSTAREVAVNEANVYKNDAEIVTSAREGDMLPVNDDESSTTLRESARQECGGASSRTDENSDSLLNRIARRLGSIRIVDSMGEEHRIDTNELENRILDVVDKIVNDKLASKNTEEKLVNNENTDTQMADGDINATVVPIDRCSPKNDVPDMTKVESEETVPSPKREEFGVEEETDNVSMNKYKNVVDVLLDYISCGVAQKPKATPDVLKQESYILADADSLRMNQVVSKTPDYVDPTVEKTSLLTSVFFRGEAGKRSNACCNGGEERHVPSGPHSVFMNDTVSNSGDFGFIKPSHAAFRKEAMSVAPSRQMSQASAIRHDGPFMNVAPNWNHGVQYVNHANMMMNGHSPYHFQHIPPQFACNQNAVYPPQWPVVQNYQNQCHLIAPAPKMTDRQFTAPSRRQSLVRRNITAVPGVNAINKPQRAFGSMQNVAGVPFAAYNRPRRAATANRSPMPFGGMASPMVAVQRQATGVLYRRNTGRAHEQQVQAAMI</sequence>
<dbReference type="VEuPathDB" id="PiroplasmaDB:BOVATA_042130"/>
<keyword evidence="3" id="KW-1185">Reference proteome</keyword>
<dbReference type="Proteomes" id="UP000236319">
    <property type="component" value="Unassembled WGS sequence"/>
</dbReference>
<accession>A0A2H6KIA2</accession>
<feature type="region of interest" description="Disordered" evidence="1">
    <location>
        <begin position="190"/>
        <end position="220"/>
    </location>
</feature>
<evidence type="ECO:0000313" key="3">
    <source>
        <dbReference type="Proteomes" id="UP000236319"/>
    </source>
</evidence>